<keyword evidence="3 7" id="KW-0479">Metal-binding</keyword>
<keyword evidence="7" id="KW-0698">rRNA processing</keyword>
<evidence type="ECO:0000256" key="4">
    <source>
        <dbReference type="ARBA" id="ARBA00022759"/>
    </source>
</evidence>
<comment type="similarity">
    <text evidence="1 7">Belongs to the endoribonuclease YbeY family.</text>
</comment>
<dbReference type="HAMAP" id="MF_00009">
    <property type="entry name" value="Endoribonucl_YbeY"/>
    <property type="match status" value="1"/>
</dbReference>
<dbReference type="PANTHER" id="PTHR46986:SF1">
    <property type="entry name" value="ENDORIBONUCLEASE YBEY, CHLOROPLASTIC"/>
    <property type="match status" value="1"/>
</dbReference>
<feature type="binding site" evidence="7">
    <location>
        <position position="112"/>
    </location>
    <ligand>
        <name>Zn(2+)</name>
        <dbReference type="ChEBI" id="CHEBI:29105"/>
        <note>catalytic</note>
    </ligand>
</feature>
<dbReference type="InterPro" id="IPR002036">
    <property type="entry name" value="YbeY"/>
</dbReference>
<evidence type="ECO:0000313" key="8">
    <source>
        <dbReference type="EMBL" id="KKQ94343.1"/>
    </source>
</evidence>
<keyword evidence="5 7" id="KW-0378">Hydrolase</keyword>
<comment type="function">
    <text evidence="7">Single strand-specific metallo-endoribonuclease involved in late-stage 70S ribosome quality control and in maturation of the 3' terminus of the 16S rRNA.</text>
</comment>
<dbReference type="Pfam" id="PF02130">
    <property type="entry name" value="YbeY"/>
    <property type="match status" value="1"/>
</dbReference>
<dbReference type="GO" id="GO:0004222">
    <property type="term" value="F:metalloendopeptidase activity"/>
    <property type="evidence" value="ECO:0007669"/>
    <property type="project" value="InterPro"/>
</dbReference>
<comment type="subcellular location">
    <subcellularLocation>
        <location evidence="7">Cytoplasm</location>
    </subcellularLocation>
</comment>
<evidence type="ECO:0000313" key="9">
    <source>
        <dbReference type="Proteomes" id="UP000034207"/>
    </source>
</evidence>
<evidence type="ECO:0000256" key="7">
    <source>
        <dbReference type="HAMAP-Rule" id="MF_00009"/>
    </source>
</evidence>
<sequence length="141" mass="16647">MIEYIINDSSKKIDHSIIRKIGENLETKKNRLIIELNFISREEIRELNFKYLNKDRPTDVLSFKSGDDIVVGQIFICYDIAVEQAKNYNWTLVNEVALLTIHGTLHILGWDHEDRDDARKMIEEENKILRTLNLKEYNARV</sequence>
<gene>
    <name evidence="7" type="primary">ybeY</name>
    <name evidence="8" type="ORF">UT18_C0011G0049</name>
</gene>
<keyword evidence="7" id="KW-0963">Cytoplasm</keyword>
<keyword evidence="4 7" id="KW-0255">Endonuclease</keyword>
<dbReference type="AlphaFoldDB" id="A0A0G0LR26"/>
<reference evidence="8 9" key="1">
    <citation type="journal article" date="2015" name="Nature">
        <title>rRNA introns, odd ribosomes, and small enigmatic genomes across a large radiation of phyla.</title>
        <authorList>
            <person name="Brown C.T."/>
            <person name="Hug L.A."/>
            <person name="Thomas B.C."/>
            <person name="Sharon I."/>
            <person name="Castelle C.J."/>
            <person name="Singh A."/>
            <person name="Wilkins M.J."/>
            <person name="Williams K.H."/>
            <person name="Banfield J.F."/>
        </authorList>
    </citation>
    <scope>NUCLEOTIDE SEQUENCE [LARGE SCALE GENOMIC DNA]</scope>
</reference>
<evidence type="ECO:0000256" key="1">
    <source>
        <dbReference type="ARBA" id="ARBA00010875"/>
    </source>
</evidence>
<accession>A0A0G0LR26</accession>
<evidence type="ECO:0000256" key="2">
    <source>
        <dbReference type="ARBA" id="ARBA00022722"/>
    </source>
</evidence>
<dbReference type="NCBIfam" id="TIGR00043">
    <property type="entry name" value="rRNA maturation RNase YbeY"/>
    <property type="match status" value="1"/>
</dbReference>
<dbReference type="EMBL" id="LBVV01000011">
    <property type="protein sequence ID" value="KKQ94343.1"/>
    <property type="molecule type" value="Genomic_DNA"/>
</dbReference>
<dbReference type="GO" id="GO:0005737">
    <property type="term" value="C:cytoplasm"/>
    <property type="evidence" value="ECO:0007669"/>
    <property type="project" value="UniProtKB-SubCell"/>
</dbReference>
<dbReference type="GO" id="GO:0006364">
    <property type="term" value="P:rRNA processing"/>
    <property type="evidence" value="ECO:0007669"/>
    <property type="project" value="UniProtKB-UniRule"/>
</dbReference>
<dbReference type="SUPFAM" id="SSF55486">
    <property type="entry name" value="Metalloproteases ('zincins'), catalytic domain"/>
    <property type="match status" value="1"/>
</dbReference>
<evidence type="ECO:0000256" key="3">
    <source>
        <dbReference type="ARBA" id="ARBA00022723"/>
    </source>
</evidence>
<evidence type="ECO:0000256" key="6">
    <source>
        <dbReference type="ARBA" id="ARBA00022833"/>
    </source>
</evidence>
<keyword evidence="7" id="KW-0690">Ribosome biogenesis</keyword>
<proteinExistence type="inferred from homology"/>
<dbReference type="Proteomes" id="UP000034207">
    <property type="component" value="Unassembled WGS sequence"/>
</dbReference>
<protein>
    <recommendedName>
        <fullName evidence="7">Endoribonuclease YbeY</fullName>
        <ecNumber evidence="7">3.1.-.-</ecNumber>
    </recommendedName>
</protein>
<dbReference type="PANTHER" id="PTHR46986">
    <property type="entry name" value="ENDORIBONUCLEASE YBEY, CHLOROPLASTIC"/>
    <property type="match status" value="1"/>
</dbReference>
<dbReference type="InterPro" id="IPR020549">
    <property type="entry name" value="YbeY_CS"/>
</dbReference>
<dbReference type="EC" id="3.1.-.-" evidence="7"/>
<comment type="caution">
    <text evidence="8">The sequence shown here is derived from an EMBL/GenBank/DDBJ whole genome shotgun (WGS) entry which is preliminary data.</text>
</comment>
<dbReference type="InterPro" id="IPR023091">
    <property type="entry name" value="MetalPrtase_cat_dom_sf_prd"/>
</dbReference>
<feature type="binding site" evidence="7">
    <location>
        <position position="106"/>
    </location>
    <ligand>
        <name>Zn(2+)</name>
        <dbReference type="ChEBI" id="CHEBI:29105"/>
        <note>catalytic</note>
    </ligand>
</feature>
<keyword evidence="2 7" id="KW-0540">Nuclease</keyword>
<keyword evidence="6 7" id="KW-0862">Zinc</keyword>
<organism evidence="8 9">
    <name type="scientific">candidate division CPR2 bacterium GW2011_GWC2_39_10</name>
    <dbReference type="NCBI Taxonomy" id="1618345"/>
    <lineage>
        <taxon>Bacteria</taxon>
        <taxon>Bacteria division CPR2</taxon>
    </lineage>
</organism>
<dbReference type="STRING" id="1618345.UT18_C0011G0049"/>
<dbReference type="Gene3D" id="3.40.390.30">
    <property type="entry name" value="Metalloproteases ('zincins'), catalytic domain"/>
    <property type="match status" value="1"/>
</dbReference>
<dbReference type="GO" id="GO:0004521">
    <property type="term" value="F:RNA endonuclease activity"/>
    <property type="evidence" value="ECO:0007669"/>
    <property type="project" value="UniProtKB-UniRule"/>
</dbReference>
<dbReference type="PROSITE" id="PS01306">
    <property type="entry name" value="UPF0054"/>
    <property type="match status" value="1"/>
</dbReference>
<name>A0A0G0LR26_UNCC2</name>
<comment type="cofactor">
    <cofactor evidence="7">
        <name>Zn(2+)</name>
        <dbReference type="ChEBI" id="CHEBI:29105"/>
    </cofactor>
    <text evidence="7">Binds 1 zinc ion.</text>
</comment>
<evidence type="ECO:0000256" key="5">
    <source>
        <dbReference type="ARBA" id="ARBA00022801"/>
    </source>
</evidence>
<dbReference type="GO" id="GO:0008270">
    <property type="term" value="F:zinc ion binding"/>
    <property type="evidence" value="ECO:0007669"/>
    <property type="project" value="UniProtKB-UniRule"/>
</dbReference>
<feature type="binding site" evidence="7">
    <location>
        <position position="102"/>
    </location>
    <ligand>
        <name>Zn(2+)</name>
        <dbReference type="ChEBI" id="CHEBI:29105"/>
        <note>catalytic</note>
    </ligand>
</feature>